<dbReference type="PANTHER" id="PTHR11002:SF76">
    <property type="entry name" value="CARBONIC ANHYDRASE"/>
    <property type="match status" value="1"/>
</dbReference>
<feature type="binding site" evidence="6">
    <location>
        <position position="98"/>
    </location>
    <ligand>
        <name>Zn(2+)</name>
        <dbReference type="ChEBI" id="CHEBI:29105"/>
    </ligand>
</feature>
<feature type="binding site" evidence="6">
    <location>
        <position position="42"/>
    </location>
    <ligand>
        <name>Zn(2+)</name>
        <dbReference type="ChEBI" id="CHEBI:29105"/>
    </ligand>
</feature>
<dbReference type="SMART" id="SM00947">
    <property type="entry name" value="Pro_CA"/>
    <property type="match status" value="1"/>
</dbReference>
<dbReference type="KEGG" id="nik:F5I99_01475"/>
<evidence type="ECO:0000256" key="1">
    <source>
        <dbReference type="ARBA" id="ARBA00006217"/>
    </source>
</evidence>
<dbReference type="PROSITE" id="PS00704">
    <property type="entry name" value="PROK_CO2_ANHYDRASE_1"/>
    <property type="match status" value="1"/>
</dbReference>
<dbReference type="EC" id="4.2.1.1" evidence="7"/>
<dbReference type="SUPFAM" id="SSF53056">
    <property type="entry name" value="beta-carbonic anhydrase, cab"/>
    <property type="match status" value="1"/>
</dbReference>
<dbReference type="NCBIfam" id="NF007756">
    <property type="entry name" value="PRK10437.1"/>
    <property type="match status" value="1"/>
</dbReference>
<dbReference type="RefSeq" id="WP_151053316.1">
    <property type="nucleotide sequence ID" value="NZ_CP044222.1"/>
</dbReference>
<dbReference type="PROSITE" id="PS00705">
    <property type="entry name" value="PROK_CO2_ANHYDRASE_2"/>
    <property type="match status" value="1"/>
</dbReference>
<dbReference type="PANTHER" id="PTHR11002">
    <property type="entry name" value="CARBONIC ANHYDRASE"/>
    <property type="match status" value="1"/>
</dbReference>
<evidence type="ECO:0000256" key="6">
    <source>
        <dbReference type="PIRSR" id="PIRSR601765-1"/>
    </source>
</evidence>
<reference evidence="8 9" key="1">
    <citation type="submission" date="2019-09" db="EMBL/GenBank/DDBJ databases">
        <title>Nitrincola iocasae sp. nov., a bacterium isolated from the sediment collected at a cold seep field in South China Sea.</title>
        <authorList>
            <person name="Zhang H."/>
            <person name="Wang H."/>
            <person name="Li C."/>
        </authorList>
    </citation>
    <scope>NUCLEOTIDE SEQUENCE [LARGE SCALE GENOMIC DNA]</scope>
    <source>
        <strain evidence="8 9">KXZD1103</strain>
    </source>
</reference>
<dbReference type="InterPro" id="IPR015892">
    <property type="entry name" value="Carbonic_anhydrase_CS"/>
</dbReference>
<organism evidence="8 9">
    <name type="scientific">Nitrincola iocasae</name>
    <dbReference type="NCBI Taxonomy" id="2614693"/>
    <lineage>
        <taxon>Bacteria</taxon>
        <taxon>Pseudomonadati</taxon>
        <taxon>Pseudomonadota</taxon>
        <taxon>Gammaproteobacteria</taxon>
        <taxon>Oceanospirillales</taxon>
        <taxon>Oceanospirillaceae</taxon>
        <taxon>Nitrincola</taxon>
    </lineage>
</organism>
<dbReference type="FunFam" id="3.40.1050.10:FF:000001">
    <property type="entry name" value="Carbonic anhydrase"/>
    <property type="match status" value="1"/>
</dbReference>
<gene>
    <name evidence="8" type="ORF">F5I99_01475</name>
</gene>
<keyword evidence="9" id="KW-1185">Reference proteome</keyword>
<name>A0A5J6L9G2_9GAMM</name>
<keyword evidence="4 7" id="KW-0456">Lyase</keyword>
<keyword evidence="2 6" id="KW-0479">Metal-binding</keyword>
<comment type="similarity">
    <text evidence="1 7">Belongs to the beta-class carbonic anhydrase family.</text>
</comment>
<comment type="cofactor">
    <cofactor evidence="6">
        <name>Zn(2+)</name>
        <dbReference type="ChEBI" id="CHEBI:29105"/>
    </cofactor>
    <text evidence="6">Binds 1 zinc ion per subunit.</text>
</comment>
<evidence type="ECO:0000256" key="3">
    <source>
        <dbReference type="ARBA" id="ARBA00022833"/>
    </source>
</evidence>
<proteinExistence type="inferred from homology"/>
<evidence type="ECO:0000313" key="9">
    <source>
        <dbReference type="Proteomes" id="UP000325606"/>
    </source>
</evidence>
<feature type="binding site" evidence="6">
    <location>
        <position position="101"/>
    </location>
    <ligand>
        <name>Zn(2+)</name>
        <dbReference type="ChEBI" id="CHEBI:29105"/>
    </ligand>
</feature>
<accession>A0A5J6L9G2</accession>
<dbReference type="Pfam" id="PF00484">
    <property type="entry name" value="Pro_CA"/>
    <property type="match status" value="1"/>
</dbReference>
<dbReference type="GO" id="GO:0015976">
    <property type="term" value="P:carbon utilization"/>
    <property type="evidence" value="ECO:0007669"/>
    <property type="project" value="InterPro"/>
</dbReference>
<evidence type="ECO:0000256" key="4">
    <source>
        <dbReference type="ARBA" id="ARBA00023239"/>
    </source>
</evidence>
<comment type="catalytic activity">
    <reaction evidence="5 7">
        <text>hydrogencarbonate + H(+) = CO2 + H2O</text>
        <dbReference type="Rhea" id="RHEA:10748"/>
        <dbReference type="ChEBI" id="CHEBI:15377"/>
        <dbReference type="ChEBI" id="CHEBI:15378"/>
        <dbReference type="ChEBI" id="CHEBI:16526"/>
        <dbReference type="ChEBI" id="CHEBI:17544"/>
        <dbReference type="EC" id="4.2.1.1"/>
    </reaction>
</comment>
<dbReference type="EMBL" id="CP044222">
    <property type="protein sequence ID" value="QEW05269.1"/>
    <property type="molecule type" value="Genomic_DNA"/>
</dbReference>
<feature type="binding site" evidence="6">
    <location>
        <position position="44"/>
    </location>
    <ligand>
        <name>Zn(2+)</name>
        <dbReference type="ChEBI" id="CHEBI:29105"/>
    </ligand>
</feature>
<dbReference type="GO" id="GO:0004089">
    <property type="term" value="F:carbonate dehydratase activity"/>
    <property type="evidence" value="ECO:0007669"/>
    <property type="project" value="UniProtKB-UniRule"/>
</dbReference>
<dbReference type="CDD" id="cd00883">
    <property type="entry name" value="beta_CA_cladeA"/>
    <property type="match status" value="1"/>
</dbReference>
<dbReference type="Gene3D" id="3.40.1050.10">
    <property type="entry name" value="Carbonic anhydrase"/>
    <property type="match status" value="1"/>
</dbReference>
<dbReference type="InterPro" id="IPR036874">
    <property type="entry name" value="Carbonic_anhydrase_sf"/>
</dbReference>
<keyword evidence="3 6" id="KW-0862">Zinc</keyword>
<comment type="function">
    <text evidence="7">Reversible hydration of carbon dioxide.</text>
</comment>
<dbReference type="InterPro" id="IPR001765">
    <property type="entry name" value="Carbonic_anhydrase"/>
</dbReference>
<protein>
    <recommendedName>
        <fullName evidence="7">Carbonic anhydrase</fullName>
        <ecNumber evidence="7">4.2.1.1</ecNumber>
    </recommendedName>
    <alternativeName>
        <fullName evidence="7">Carbonate dehydratase</fullName>
    </alternativeName>
</protein>
<sequence>MKKLSPLFDKNKIWSERIRNESPDFFPTLAAQQAPEYLWIGCSDSRVPANEIVDLLPGELFVHRNVSNLVVHTDMNCLSVLQYAVQVLKVKHVMVVGHYGCGGVKAALDARSNGLIDNWLGHIRDVYHKHRQLVGEWQANDVQFDRLCELNVIEQAENVCNTTVMREAWSRGQDVTVHGWIYGLQNGLLTDLNFCVSADDEVDAEYERAVGRVRRLALL</sequence>
<dbReference type="GO" id="GO:0008270">
    <property type="term" value="F:zinc ion binding"/>
    <property type="evidence" value="ECO:0007669"/>
    <property type="project" value="UniProtKB-UniRule"/>
</dbReference>
<evidence type="ECO:0000313" key="8">
    <source>
        <dbReference type="EMBL" id="QEW05269.1"/>
    </source>
</evidence>
<evidence type="ECO:0000256" key="7">
    <source>
        <dbReference type="RuleBase" id="RU003956"/>
    </source>
</evidence>
<dbReference type="AlphaFoldDB" id="A0A5J6L9G2"/>
<dbReference type="Proteomes" id="UP000325606">
    <property type="component" value="Chromosome"/>
</dbReference>
<evidence type="ECO:0000256" key="2">
    <source>
        <dbReference type="ARBA" id="ARBA00022723"/>
    </source>
</evidence>
<evidence type="ECO:0000256" key="5">
    <source>
        <dbReference type="ARBA" id="ARBA00048348"/>
    </source>
</evidence>